<reference evidence="2" key="2">
    <citation type="submission" date="2023-05" db="EMBL/GenBank/DDBJ databases">
        <authorList>
            <consortium name="Lawrence Berkeley National Laboratory"/>
            <person name="Steindorff A."/>
            <person name="Hensen N."/>
            <person name="Bonometti L."/>
            <person name="Westerberg I."/>
            <person name="Brannstrom I.O."/>
            <person name="Guillou S."/>
            <person name="Cros-Aarteil S."/>
            <person name="Calhoun S."/>
            <person name="Haridas S."/>
            <person name="Kuo A."/>
            <person name="Mondo S."/>
            <person name="Pangilinan J."/>
            <person name="Riley R."/>
            <person name="Labutti K."/>
            <person name="Andreopoulos B."/>
            <person name="Lipzen A."/>
            <person name="Chen C."/>
            <person name="Yanf M."/>
            <person name="Daum C."/>
            <person name="Ng V."/>
            <person name="Clum A."/>
            <person name="Ohm R."/>
            <person name="Martin F."/>
            <person name="Silar P."/>
            <person name="Natvig D."/>
            <person name="Lalanne C."/>
            <person name="Gautier V."/>
            <person name="Ament-Velasquez S.L."/>
            <person name="Kruys A."/>
            <person name="Hutchinson M.I."/>
            <person name="Powell A.J."/>
            <person name="Barry K."/>
            <person name="Miller A.N."/>
            <person name="Grigoriev I.V."/>
            <person name="Debuchy R."/>
            <person name="Gladieux P."/>
            <person name="Thoren M.H."/>
            <person name="Johannesson H."/>
        </authorList>
    </citation>
    <scope>NUCLEOTIDE SEQUENCE</scope>
    <source>
        <strain evidence="2">PSN243</strain>
    </source>
</reference>
<dbReference type="PROSITE" id="PS51186">
    <property type="entry name" value="GNAT"/>
    <property type="match status" value="1"/>
</dbReference>
<dbReference type="Proteomes" id="UP001321760">
    <property type="component" value="Unassembled WGS sequence"/>
</dbReference>
<evidence type="ECO:0000313" key="2">
    <source>
        <dbReference type="EMBL" id="KAK4442373.1"/>
    </source>
</evidence>
<dbReference type="SUPFAM" id="SSF55729">
    <property type="entry name" value="Acyl-CoA N-acyltransferases (Nat)"/>
    <property type="match status" value="1"/>
</dbReference>
<dbReference type="PANTHER" id="PTHR42791">
    <property type="entry name" value="GNAT FAMILY ACETYLTRANSFERASE"/>
    <property type="match status" value="1"/>
</dbReference>
<keyword evidence="3" id="KW-1185">Reference proteome</keyword>
<dbReference type="GO" id="GO:0016747">
    <property type="term" value="F:acyltransferase activity, transferring groups other than amino-acyl groups"/>
    <property type="evidence" value="ECO:0007669"/>
    <property type="project" value="InterPro"/>
</dbReference>
<protein>
    <submittedName>
        <fullName evidence="2">Acyl-CoA N-acyltransferase</fullName>
    </submittedName>
</protein>
<comment type="caution">
    <text evidence="2">The sequence shown here is derived from an EMBL/GenBank/DDBJ whole genome shotgun (WGS) entry which is preliminary data.</text>
</comment>
<sequence>MEIRTATPSDSQPICKLLLASLTSESQWQYLFPDRHTHGPAHASRIHSAIAHCLNAPQDWTTIVAEETTSKSLVSVAVWSTTTSLEPGTKEAATTLYTDILASFGPADGCNVSHVAAYLKAISAGTESHLAGYTPRVHLYVVATHPQHRGRGYGKALVAWGLKRAAEQKAVVSTLASAKGYVFFSGLGFKDVGLIEVRGGSAVGEAEGLAMKAMVNVAGRERRLSVLRFLGLE</sequence>
<dbReference type="InterPro" id="IPR000182">
    <property type="entry name" value="GNAT_dom"/>
</dbReference>
<dbReference type="PANTHER" id="PTHR42791:SF2">
    <property type="entry name" value="N-ACETYLTRANSFERASE DOMAIN-CONTAINING PROTEIN"/>
    <property type="match status" value="1"/>
</dbReference>
<gene>
    <name evidence="2" type="ORF">QBC34DRAFT_418880</name>
</gene>
<organism evidence="2 3">
    <name type="scientific">Podospora aff. communis PSN243</name>
    <dbReference type="NCBI Taxonomy" id="3040156"/>
    <lineage>
        <taxon>Eukaryota</taxon>
        <taxon>Fungi</taxon>
        <taxon>Dikarya</taxon>
        <taxon>Ascomycota</taxon>
        <taxon>Pezizomycotina</taxon>
        <taxon>Sordariomycetes</taxon>
        <taxon>Sordariomycetidae</taxon>
        <taxon>Sordariales</taxon>
        <taxon>Podosporaceae</taxon>
        <taxon>Podospora</taxon>
    </lineage>
</organism>
<dbReference type="CDD" id="cd04301">
    <property type="entry name" value="NAT_SF"/>
    <property type="match status" value="1"/>
</dbReference>
<dbReference type="Pfam" id="PF13508">
    <property type="entry name" value="Acetyltransf_7"/>
    <property type="match status" value="1"/>
</dbReference>
<dbReference type="InterPro" id="IPR016181">
    <property type="entry name" value="Acyl_CoA_acyltransferase"/>
</dbReference>
<dbReference type="EMBL" id="MU866019">
    <property type="protein sequence ID" value="KAK4442373.1"/>
    <property type="molecule type" value="Genomic_DNA"/>
</dbReference>
<dbReference type="AlphaFoldDB" id="A0AAV9G026"/>
<dbReference type="Gene3D" id="3.40.630.30">
    <property type="match status" value="1"/>
</dbReference>
<accession>A0AAV9G026</accession>
<name>A0AAV9G026_9PEZI</name>
<feature type="domain" description="N-acetyltransferase" evidence="1">
    <location>
        <begin position="72"/>
        <end position="216"/>
    </location>
</feature>
<reference evidence="2" key="1">
    <citation type="journal article" date="2023" name="Mol. Phylogenet. Evol.">
        <title>Genome-scale phylogeny and comparative genomics of the fungal order Sordariales.</title>
        <authorList>
            <person name="Hensen N."/>
            <person name="Bonometti L."/>
            <person name="Westerberg I."/>
            <person name="Brannstrom I.O."/>
            <person name="Guillou S."/>
            <person name="Cros-Aarteil S."/>
            <person name="Calhoun S."/>
            <person name="Haridas S."/>
            <person name="Kuo A."/>
            <person name="Mondo S."/>
            <person name="Pangilinan J."/>
            <person name="Riley R."/>
            <person name="LaButti K."/>
            <person name="Andreopoulos B."/>
            <person name="Lipzen A."/>
            <person name="Chen C."/>
            <person name="Yan M."/>
            <person name="Daum C."/>
            <person name="Ng V."/>
            <person name="Clum A."/>
            <person name="Steindorff A."/>
            <person name="Ohm R.A."/>
            <person name="Martin F."/>
            <person name="Silar P."/>
            <person name="Natvig D.O."/>
            <person name="Lalanne C."/>
            <person name="Gautier V."/>
            <person name="Ament-Velasquez S.L."/>
            <person name="Kruys A."/>
            <person name="Hutchinson M.I."/>
            <person name="Powell A.J."/>
            <person name="Barry K."/>
            <person name="Miller A.N."/>
            <person name="Grigoriev I.V."/>
            <person name="Debuchy R."/>
            <person name="Gladieux P."/>
            <person name="Hiltunen Thoren M."/>
            <person name="Johannesson H."/>
        </authorList>
    </citation>
    <scope>NUCLEOTIDE SEQUENCE</scope>
    <source>
        <strain evidence="2">PSN243</strain>
    </source>
</reference>
<evidence type="ECO:0000259" key="1">
    <source>
        <dbReference type="PROSITE" id="PS51186"/>
    </source>
</evidence>
<evidence type="ECO:0000313" key="3">
    <source>
        <dbReference type="Proteomes" id="UP001321760"/>
    </source>
</evidence>
<proteinExistence type="predicted"/>
<dbReference type="InterPro" id="IPR052523">
    <property type="entry name" value="Trichothecene_AcTrans"/>
</dbReference>